<dbReference type="PROSITE" id="PS50850">
    <property type="entry name" value="MFS"/>
    <property type="match status" value="1"/>
</dbReference>
<comment type="similarity">
    <text evidence="2">Belongs to the major facilitator superfamily.</text>
</comment>
<dbReference type="SUPFAM" id="SSF103473">
    <property type="entry name" value="MFS general substrate transporter"/>
    <property type="match status" value="1"/>
</dbReference>
<evidence type="ECO:0000313" key="10">
    <source>
        <dbReference type="Proteomes" id="UP000006851"/>
    </source>
</evidence>
<feature type="transmembrane region" description="Helical" evidence="7">
    <location>
        <begin position="279"/>
        <end position="296"/>
    </location>
</feature>
<dbReference type="STRING" id="700015.Corgl_1465"/>
<dbReference type="InterPro" id="IPR020846">
    <property type="entry name" value="MFS_dom"/>
</dbReference>
<keyword evidence="5 7" id="KW-1133">Transmembrane helix</keyword>
<dbReference type="PANTHER" id="PTHR23514:SF3">
    <property type="entry name" value="BYPASS OF STOP CODON PROTEIN 6"/>
    <property type="match status" value="1"/>
</dbReference>
<feature type="transmembrane region" description="Helical" evidence="7">
    <location>
        <begin position="143"/>
        <end position="164"/>
    </location>
</feature>
<dbReference type="RefSeq" id="WP_013709307.1">
    <property type="nucleotide sequence ID" value="NC_015389.1"/>
</dbReference>
<keyword evidence="10" id="KW-1185">Reference proteome</keyword>
<proteinExistence type="inferred from homology"/>
<protein>
    <submittedName>
        <fullName evidence="9">Major facilitator superfamily MFS_1</fullName>
    </submittedName>
</protein>
<evidence type="ECO:0000256" key="7">
    <source>
        <dbReference type="SAM" id="Phobius"/>
    </source>
</evidence>
<evidence type="ECO:0000256" key="2">
    <source>
        <dbReference type="ARBA" id="ARBA00008335"/>
    </source>
</evidence>
<dbReference type="InterPro" id="IPR051788">
    <property type="entry name" value="MFS_Transporter"/>
</dbReference>
<dbReference type="eggNOG" id="COG2807">
    <property type="taxonomic scope" value="Bacteria"/>
</dbReference>
<evidence type="ECO:0000256" key="6">
    <source>
        <dbReference type="ARBA" id="ARBA00023136"/>
    </source>
</evidence>
<dbReference type="Gene3D" id="1.20.1250.20">
    <property type="entry name" value="MFS general substrate transporter like domains"/>
    <property type="match status" value="1"/>
</dbReference>
<dbReference type="InterPro" id="IPR011701">
    <property type="entry name" value="MFS"/>
</dbReference>
<name>F2N8W5_CORGP</name>
<dbReference type="InterPro" id="IPR036259">
    <property type="entry name" value="MFS_trans_sf"/>
</dbReference>
<dbReference type="EMBL" id="CP002628">
    <property type="protein sequence ID" value="AEB07565.1"/>
    <property type="molecule type" value="Genomic_DNA"/>
</dbReference>
<evidence type="ECO:0000256" key="4">
    <source>
        <dbReference type="ARBA" id="ARBA00022692"/>
    </source>
</evidence>
<comment type="subcellular location">
    <subcellularLocation>
        <location evidence="1">Cell membrane</location>
        <topology evidence="1">Multi-pass membrane protein</topology>
    </subcellularLocation>
</comment>
<sequence>MERRLQQTFIFKVSLLSISLFLSMAPQISSALPLMYGAFPGIDQAGVETLATIPNFGIMAGLLISPQLARLIGKKLTIVLGLVIGLIAGTVPMATDSYILILITRFLLGAGIGLFNSLAVSLIPQFYLEDKNELATMIGYQNVMGGVGAALASLLVSHLVVISWHAAFGIYLLFIPSLVAFTMFVPLKSHARHPDEDASRPGDFEKHPRRINASVIEIAVLMFLIFVFFMPMSFRLPNLVVSEGIGTASQIALVGAGTTLVGIPVGMAYGFLFKHLREVLFPLGFGLTTLGFLAVATAPDLAFLIVAVLVVGVGFGLAVPYVYTWLDQVAPQESINFATTVILVLVNLGCFVSPMLISAISSFIGIRGPRAEMLISVVAFAAMFIYAVKHVVNARATRERERKERTQISVQR</sequence>
<evidence type="ECO:0000256" key="5">
    <source>
        <dbReference type="ARBA" id="ARBA00022989"/>
    </source>
</evidence>
<feature type="transmembrane region" description="Helical" evidence="7">
    <location>
        <begin position="373"/>
        <end position="392"/>
    </location>
</feature>
<dbReference type="Pfam" id="PF07690">
    <property type="entry name" value="MFS_1"/>
    <property type="match status" value="1"/>
</dbReference>
<dbReference type="AlphaFoldDB" id="F2N8W5"/>
<accession>F2N8W5</accession>
<keyword evidence="4 7" id="KW-0812">Transmembrane</keyword>
<keyword evidence="6 7" id="KW-0472">Membrane</keyword>
<dbReference type="GO" id="GO:0005886">
    <property type="term" value="C:plasma membrane"/>
    <property type="evidence" value="ECO:0007669"/>
    <property type="project" value="UniProtKB-SubCell"/>
</dbReference>
<feature type="domain" description="Major facilitator superfamily (MFS) profile" evidence="8">
    <location>
        <begin position="1"/>
        <end position="399"/>
    </location>
</feature>
<feature type="transmembrane region" description="Helical" evidence="7">
    <location>
        <begin position="302"/>
        <end position="323"/>
    </location>
</feature>
<feature type="transmembrane region" description="Helical" evidence="7">
    <location>
        <begin position="170"/>
        <end position="190"/>
    </location>
</feature>
<feature type="transmembrane region" description="Helical" evidence="7">
    <location>
        <begin position="335"/>
        <end position="361"/>
    </location>
</feature>
<evidence type="ECO:0000256" key="1">
    <source>
        <dbReference type="ARBA" id="ARBA00004651"/>
    </source>
</evidence>
<dbReference type="GO" id="GO:0022857">
    <property type="term" value="F:transmembrane transporter activity"/>
    <property type="evidence" value="ECO:0007669"/>
    <property type="project" value="InterPro"/>
</dbReference>
<dbReference type="PANTHER" id="PTHR23514">
    <property type="entry name" value="BYPASS OF STOP CODON PROTEIN 6"/>
    <property type="match status" value="1"/>
</dbReference>
<dbReference type="Proteomes" id="UP000006851">
    <property type="component" value="Chromosome"/>
</dbReference>
<feature type="transmembrane region" description="Helical" evidence="7">
    <location>
        <begin position="76"/>
        <end position="93"/>
    </location>
</feature>
<gene>
    <name evidence="9" type="ordered locus">Corgl_1465</name>
</gene>
<feature type="transmembrane region" description="Helical" evidence="7">
    <location>
        <begin position="211"/>
        <end position="231"/>
    </location>
</feature>
<reference evidence="10" key="1">
    <citation type="journal article" date="2013" name="Stand. Genomic Sci.">
        <title>Complete genome sequence of Coriobacterium glomerans type strain (PW2(T)) from the midgut of Pyrrhocoris apterus L. (red soldier bug).</title>
        <authorList>
            <person name="Stackebrandt E."/>
            <person name="Zeytun A."/>
            <person name="Lapidus A."/>
            <person name="Nolan M."/>
            <person name="Lucas S."/>
            <person name="Hammon N."/>
            <person name="Deshpande S."/>
            <person name="Cheng J.F."/>
            <person name="Tapia R."/>
            <person name="Goodwin L.A."/>
            <person name="Pitluck S."/>
            <person name="Liolios K."/>
            <person name="Pagani I."/>
            <person name="Ivanova N."/>
            <person name="Mavromatis K."/>
            <person name="Mikhailova N."/>
            <person name="Huntemann M."/>
            <person name="Pati A."/>
            <person name="Chen A."/>
            <person name="Palaniappan K."/>
            <person name="Chang Y.J."/>
            <person name="Land M."/>
            <person name="Hauser L."/>
            <person name="Rohde M."/>
            <person name="Pukall R."/>
            <person name="Goker M."/>
            <person name="Detter J.C."/>
            <person name="Woyke T."/>
            <person name="Bristow J."/>
            <person name="Eisen J.A."/>
            <person name="Markowitz V."/>
            <person name="Hugenholtz P."/>
            <person name="Kyrpides N.C."/>
            <person name="Klenk H.P."/>
        </authorList>
    </citation>
    <scope>NUCLEOTIDE SEQUENCE</scope>
    <source>
        <strain evidence="10">ATCC 49209 / DSM 20642 / JCM 10262 / PW2</strain>
    </source>
</reference>
<evidence type="ECO:0000259" key="8">
    <source>
        <dbReference type="PROSITE" id="PS50850"/>
    </source>
</evidence>
<feature type="transmembrane region" description="Helical" evidence="7">
    <location>
        <begin position="99"/>
        <end position="123"/>
    </location>
</feature>
<dbReference type="OrthoDB" id="3177717at2"/>
<organism evidence="9 10">
    <name type="scientific">Coriobacterium glomerans (strain ATCC 49209 / DSM 20642 / JCM 10262 / PW2)</name>
    <dbReference type="NCBI Taxonomy" id="700015"/>
    <lineage>
        <taxon>Bacteria</taxon>
        <taxon>Bacillati</taxon>
        <taxon>Actinomycetota</taxon>
        <taxon>Coriobacteriia</taxon>
        <taxon>Coriobacteriales</taxon>
        <taxon>Coriobacteriaceae</taxon>
        <taxon>Coriobacterium</taxon>
    </lineage>
</organism>
<feature type="transmembrane region" description="Helical" evidence="7">
    <location>
        <begin position="251"/>
        <end position="272"/>
    </location>
</feature>
<keyword evidence="3" id="KW-0813">Transport</keyword>
<evidence type="ECO:0000256" key="3">
    <source>
        <dbReference type="ARBA" id="ARBA00022448"/>
    </source>
</evidence>
<feature type="transmembrane region" description="Helical" evidence="7">
    <location>
        <begin position="47"/>
        <end position="64"/>
    </location>
</feature>
<dbReference type="KEGG" id="cgo:Corgl_1465"/>
<evidence type="ECO:0000313" key="9">
    <source>
        <dbReference type="EMBL" id="AEB07565.1"/>
    </source>
</evidence>
<dbReference type="HOGENOM" id="CLU_001265_10_4_11"/>